<proteinExistence type="inferred from homology"/>
<dbReference type="Pfam" id="PF05199">
    <property type="entry name" value="GMC_oxred_C"/>
    <property type="match status" value="1"/>
</dbReference>
<comment type="caution">
    <text evidence="5">The sequence shown here is derived from an EMBL/GenBank/DDBJ whole genome shotgun (WGS) entry which is preliminary data.</text>
</comment>
<evidence type="ECO:0000259" key="4">
    <source>
        <dbReference type="PROSITE" id="PS00624"/>
    </source>
</evidence>
<dbReference type="PANTHER" id="PTHR11552:SF115">
    <property type="entry name" value="DEHYDROGENASE XPTC-RELATED"/>
    <property type="match status" value="1"/>
</dbReference>
<dbReference type="PROSITE" id="PS00624">
    <property type="entry name" value="GMC_OXRED_2"/>
    <property type="match status" value="1"/>
</dbReference>
<dbReference type="InterPro" id="IPR036188">
    <property type="entry name" value="FAD/NAD-bd_sf"/>
</dbReference>
<gene>
    <name evidence="5" type="ORF">B0J12DRAFT_583119</name>
</gene>
<dbReference type="Gene3D" id="3.30.560.10">
    <property type="entry name" value="Glucose Oxidase, domain 3"/>
    <property type="match status" value="1"/>
</dbReference>
<sequence>GASGLTVANRLTEDPSVTVLVLEAGPVDEDEEWMRVPFFVGNDPTPPAGSLSGHLQYDWNLGTEAQTYLDGKTRHYPLGRGVGGGTLINGMLWNRGNIGDYDDWAALIGDDGWNWQSMLQYFKRSETFTADYSAEQASQYQIHSDPAVHGSAAGGVQVSYQGHFYAGTEHFYNGLNELGVPTEGDPNAGATAGASFLPMSIDAENKTRADARRTHYDPHAARDNLYISSGQFVTRLKRSSKKNKRRDTQCKLRVGGVEFAANADAQRRVITAKREVILAAGAVHTPLILQHSGVGDSDFLASYDIETRLDLPGVGNNYQDHYMLASNNHFAANDDAPVAYATNTDANRNLFWDEHTGPWTAGPPNGVAFPSLKDMTDNFTAVLDWATSQTTGEHLLAGLDDTIVSGYERQKALLLAALNDSTRGQFEILNNNAGSFTYSLMKPLSRGQIRIRSADPFDTPVIDPRYGSNPIDLAYMMEAMRFNHRLVQTDALAALQPEENYPTAEQVADDARLLALIKGGLFTEYHPTGTASMLPLEDGGVVDANLRVYGTQNLRVIDSSIMPLIPAAHLQACVYGVAEKAADLIRES</sequence>
<name>A0ABQ8FZ89_9PEZI</name>
<dbReference type="InterPro" id="IPR007867">
    <property type="entry name" value="GMC_OxRtase_C"/>
</dbReference>
<comment type="similarity">
    <text evidence="1 2">Belongs to the GMC oxidoreductase family.</text>
</comment>
<accession>A0ABQ8FZ89</accession>
<feature type="non-terminal residue" evidence="5">
    <location>
        <position position="1"/>
    </location>
</feature>
<feature type="domain" description="Glucose-methanol-choline oxidoreductase N-terminal" evidence="4">
    <location>
        <begin position="281"/>
        <end position="295"/>
    </location>
</feature>
<dbReference type="SUPFAM" id="SSF51905">
    <property type="entry name" value="FAD/NAD(P)-binding domain"/>
    <property type="match status" value="1"/>
</dbReference>
<keyword evidence="2" id="KW-0274">FAD</keyword>
<dbReference type="Proteomes" id="UP000774617">
    <property type="component" value="Unassembled WGS sequence"/>
</dbReference>
<dbReference type="Pfam" id="PF00732">
    <property type="entry name" value="GMC_oxred_N"/>
    <property type="match status" value="1"/>
</dbReference>
<dbReference type="SUPFAM" id="SSF54373">
    <property type="entry name" value="FAD-linked reductases, C-terminal domain"/>
    <property type="match status" value="1"/>
</dbReference>
<dbReference type="InterPro" id="IPR012132">
    <property type="entry name" value="GMC_OxRdtase"/>
</dbReference>
<evidence type="ECO:0000259" key="3">
    <source>
        <dbReference type="PROSITE" id="PS00623"/>
    </source>
</evidence>
<reference evidence="5 6" key="1">
    <citation type="journal article" date="2021" name="Nat. Commun.">
        <title>Genetic determinants of endophytism in the Arabidopsis root mycobiome.</title>
        <authorList>
            <person name="Mesny F."/>
            <person name="Miyauchi S."/>
            <person name="Thiergart T."/>
            <person name="Pickel B."/>
            <person name="Atanasova L."/>
            <person name="Karlsson M."/>
            <person name="Huettel B."/>
            <person name="Barry K.W."/>
            <person name="Haridas S."/>
            <person name="Chen C."/>
            <person name="Bauer D."/>
            <person name="Andreopoulos W."/>
            <person name="Pangilinan J."/>
            <person name="LaButti K."/>
            <person name="Riley R."/>
            <person name="Lipzen A."/>
            <person name="Clum A."/>
            <person name="Drula E."/>
            <person name="Henrissat B."/>
            <person name="Kohler A."/>
            <person name="Grigoriev I.V."/>
            <person name="Martin F.M."/>
            <person name="Hacquard S."/>
        </authorList>
    </citation>
    <scope>NUCLEOTIDE SEQUENCE [LARGE SCALE GENOMIC DNA]</scope>
    <source>
        <strain evidence="5 6">MPI-SDFR-AT-0080</strain>
    </source>
</reference>
<dbReference type="PROSITE" id="PS00623">
    <property type="entry name" value="GMC_OXRED_1"/>
    <property type="match status" value="1"/>
</dbReference>
<organism evidence="5 6">
    <name type="scientific">Macrophomina phaseolina</name>
    <dbReference type="NCBI Taxonomy" id="35725"/>
    <lineage>
        <taxon>Eukaryota</taxon>
        <taxon>Fungi</taxon>
        <taxon>Dikarya</taxon>
        <taxon>Ascomycota</taxon>
        <taxon>Pezizomycotina</taxon>
        <taxon>Dothideomycetes</taxon>
        <taxon>Dothideomycetes incertae sedis</taxon>
        <taxon>Botryosphaeriales</taxon>
        <taxon>Botryosphaeriaceae</taxon>
        <taxon>Macrophomina</taxon>
    </lineage>
</organism>
<dbReference type="PIRSF" id="PIRSF000137">
    <property type="entry name" value="Alcohol_oxidase"/>
    <property type="match status" value="1"/>
</dbReference>
<evidence type="ECO:0000256" key="2">
    <source>
        <dbReference type="RuleBase" id="RU003968"/>
    </source>
</evidence>
<evidence type="ECO:0000313" key="5">
    <source>
        <dbReference type="EMBL" id="KAH7031819.1"/>
    </source>
</evidence>
<protein>
    <submittedName>
        <fullName evidence="5">Choline dehydrogenase</fullName>
    </submittedName>
</protein>
<feature type="domain" description="Glucose-methanol-choline oxidoreductase N-terminal" evidence="3">
    <location>
        <begin position="79"/>
        <end position="102"/>
    </location>
</feature>
<keyword evidence="6" id="KW-1185">Reference proteome</keyword>
<dbReference type="InterPro" id="IPR000172">
    <property type="entry name" value="GMC_OxRdtase_N"/>
</dbReference>
<dbReference type="Gene3D" id="3.50.50.60">
    <property type="entry name" value="FAD/NAD(P)-binding domain"/>
    <property type="match status" value="1"/>
</dbReference>
<dbReference type="EMBL" id="JAGTJR010000043">
    <property type="protein sequence ID" value="KAH7031819.1"/>
    <property type="molecule type" value="Genomic_DNA"/>
</dbReference>
<evidence type="ECO:0000313" key="6">
    <source>
        <dbReference type="Proteomes" id="UP000774617"/>
    </source>
</evidence>
<keyword evidence="2" id="KW-0285">Flavoprotein</keyword>
<evidence type="ECO:0000256" key="1">
    <source>
        <dbReference type="ARBA" id="ARBA00010790"/>
    </source>
</evidence>
<dbReference type="PANTHER" id="PTHR11552">
    <property type="entry name" value="GLUCOSE-METHANOL-CHOLINE GMC OXIDOREDUCTASE"/>
    <property type="match status" value="1"/>
</dbReference>